<evidence type="ECO:0000256" key="6">
    <source>
        <dbReference type="ARBA" id="ARBA00023180"/>
    </source>
</evidence>
<dbReference type="SMART" id="SM00407">
    <property type="entry name" value="IGc1"/>
    <property type="match status" value="1"/>
</dbReference>
<dbReference type="AlphaFoldDB" id="F7GBX1"/>
<keyword evidence="5" id="KW-1015">Disulfide bond</keyword>
<feature type="chain" id="PRO_5044731709" evidence="8">
    <location>
        <begin position="32"/>
        <end position="359"/>
    </location>
</feature>
<evidence type="ECO:0000259" key="9">
    <source>
        <dbReference type="PROSITE" id="PS50835"/>
    </source>
</evidence>
<gene>
    <name evidence="11" type="primary">LOC103093381</name>
    <name evidence="10" type="synonym">Modo-UT8</name>
</gene>
<dbReference type="Gene3D" id="2.60.40.10">
    <property type="entry name" value="Immunoglobulins"/>
    <property type="match status" value="1"/>
</dbReference>
<dbReference type="PANTHER" id="PTHR16675:SF67">
    <property type="entry name" value="IG-LIKE DOMAIN-CONTAINING PROTEIN"/>
    <property type="match status" value="1"/>
</dbReference>
<dbReference type="InterPro" id="IPR036179">
    <property type="entry name" value="Ig-like_dom_sf"/>
</dbReference>
<dbReference type="InterPro" id="IPR003597">
    <property type="entry name" value="Ig_C1-set"/>
</dbReference>
<dbReference type="Pfam" id="PF07654">
    <property type="entry name" value="C1-set"/>
    <property type="match status" value="1"/>
</dbReference>
<dbReference type="GeneTree" id="ENSGT01120000271825"/>
<dbReference type="FunFam" id="2.60.40.10:FF:002056">
    <property type="entry name" value="MHC class I antigen"/>
    <property type="match status" value="1"/>
</dbReference>
<dbReference type="PANTHER" id="PTHR16675">
    <property type="entry name" value="MHC CLASS I-RELATED"/>
    <property type="match status" value="1"/>
</dbReference>
<dbReference type="SUPFAM" id="SSF48726">
    <property type="entry name" value="Immunoglobulin"/>
    <property type="match status" value="1"/>
</dbReference>
<dbReference type="HOGENOM" id="CLU_047501_5_0_1"/>
<keyword evidence="2" id="KW-1003">Cell membrane</keyword>
<keyword evidence="3 8" id="KW-0732">Signal</keyword>
<dbReference type="GO" id="GO:0005615">
    <property type="term" value="C:extracellular space"/>
    <property type="evidence" value="ECO:0000318"/>
    <property type="project" value="GO_Central"/>
</dbReference>
<dbReference type="PROSITE" id="PS50835">
    <property type="entry name" value="IG_LIKE"/>
    <property type="match status" value="1"/>
</dbReference>
<dbReference type="KEGG" id="mdo:103093381"/>
<accession>A0A0D4CCY6</accession>
<keyword evidence="12" id="KW-1185">Reference proteome</keyword>
<dbReference type="Proteomes" id="UP000002280">
    <property type="component" value="Chromosome 1"/>
</dbReference>
<evidence type="ECO:0000313" key="11">
    <source>
        <dbReference type="Ensembl" id="ENSMODP00000028153.2"/>
    </source>
</evidence>
<evidence type="ECO:0000256" key="8">
    <source>
        <dbReference type="SAM" id="SignalP"/>
    </source>
</evidence>
<dbReference type="Pfam" id="PF00129">
    <property type="entry name" value="MHC_I"/>
    <property type="match status" value="1"/>
</dbReference>
<reference evidence="11" key="3">
    <citation type="submission" date="2025-05" db="UniProtKB">
        <authorList>
            <consortium name="Ensembl"/>
        </authorList>
    </citation>
    <scope>IDENTIFICATION</scope>
</reference>
<dbReference type="OrthoDB" id="8936120at2759"/>
<dbReference type="InterPro" id="IPR050208">
    <property type="entry name" value="MHC_class-I_related"/>
</dbReference>
<dbReference type="SUPFAM" id="SSF54452">
    <property type="entry name" value="MHC antigen-recognition domain"/>
    <property type="match status" value="1"/>
</dbReference>
<dbReference type="InterPro" id="IPR011162">
    <property type="entry name" value="MHC_I/II-like_Ag-recog"/>
</dbReference>
<dbReference type="Ensembl" id="ENSMODT00000029733.2">
    <property type="protein sequence ID" value="ENSMODP00000028153.2"/>
    <property type="gene ID" value="ENSMODG00000023068.2"/>
</dbReference>
<evidence type="ECO:0000256" key="1">
    <source>
        <dbReference type="ARBA" id="ARBA00004236"/>
    </source>
</evidence>
<dbReference type="InterPro" id="IPR011161">
    <property type="entry name" value="MHC_I-like_Ag-recog"/>
</dbReference>
<evidence type="ECO:0000256" key="4">
    <source>
        <dbReference type="ARBA" id="ARBA00023136"/>
    </source>
</evidence>
<protein>
    <submittedName>
        <fullName evidence="10">MHC class I antigen</fullName>
    </submittedName>
</protein>
<evidence type="ECO:0000256" key="7">
    <source>
        <dbReference type="SAM" id="Phobius"/>
    </source>
</evidence>
<dbReference type="Gene3D" id="3.30.500.10">
    <property type="entry name" value="MHC class I-like antigen recognition-like"/>
    <property type="match status" value="1"/>
</dbReference>
<reference evidence="10" key="2">
    <citation type="submission" date="2014-11" db="EMBL/GenBank/DDBJ databases">
        <title>The UT family of MHC class I loci unique to non-eutherian mammals have limited polymorphism and tissue specific patterns of expression in the opossum.</title>
        <authorList>
            <person name="Krasnec K.V."/>
            <person name="Papenfuss A.T."/>
            <person name="Miller R.D."/>
        </authorList>
    </citation>
    <scope>NUCLEOTIDE SEQUENCE</scope>
</reference>
<dbReference type="Bgee" id="ENSMODG00000023068">
    <property type="expression patterns" value="Expressed in spermatid and 2 other cell types or tissues"/>
</dbReference>
<proteinExistence type="evidence at transcript level"/>
<dbReference type="InterPro" id="IPR013783">
    <property type="entry name" value="Ig-like_fold"/>
</dbReference>
<evidence type="ECO:0000256" key="5">
    <source>
        <dbReference type="ARBA" id="ARBA00023157"/>
    </source>
</evidence>
<feature type="domain" description="Ig-like" evidence="9">
    <location>
        <begin position="210"/>
        <end position="314"/>
    </location>
</feature>
<dbReference type="FunFam" id="3.30.500.10:FF:000003">
    <property type="entry name" value="IgG receptor FcRn large subunit p51"/>
    <property type="match status" value="1"/>
</dbReference>
<name>F7GBX1_MONDO</name>
<accession>F7GBX1</accession>
<evidence type="ECO:0000256" key="2">
    <source>
        <dbReference type="ARBA" id="ARBA00022475"/>
    </source>
</evidence>
<dbReference type="InterPro" id="IPR037055">
    <property type="entry name" value="MHC_I-like_Ag-recog_sf"/>
</dbReference>
<feature type="signal peptide" evidence="8">
    <location>
        <begin position="1"/>
        <end position="31"/>
    </location>
</feature>
<dbReference type="eggNOG" id="ENOG502SMNW">
    <property type="taxonomic scope" value="Eukaryota"/>
</dbReference>
<dbReference type="OMA" id="YSIHECV"/>
<dbReference type="RefSeq" id="NP_001311359.1">
    <property type="nucleotide sequence ID" value="NM_001324430.1"/>
</dbReference>
<feature type="transmembrane region" description="Helical" evidence="7">
    <location>
        <begin position="313"/>
        <end position="334"/>
    </location>
</feature>
<comment type="subcellular location">
    <subcellularLocation>
        <location evidence="1">Cell membrane</location>
    </subcellularLocation>
</comment>
<keyword evidence="6" id="KW-0325">Glycoprotein</keyword>
<dbReference type="InterPro" id="IPR007110">
    <property type="entry name" value="Ig-like_dom"/>
</dbReference>
<dbReference type="InterPro" id="IPR003006">
    <property type="entry name" value="Ig/MHC_CS"/>
</dbReference>
<dbReference type="PROSITE" id="PS00290">
    <property type="entry name" value="IG_MHC"/>
    <property type="match status" value="1"/>
</dbReference>
<sequence>MASKRRKKRRRASLSSLLLFLGVLSLMETQAAHHKHMIQFTMVGTGSSLLEYFIVDFLDDVQVFSFNKYNHQLIAKEAWISQVLGAKFIEDTWQKLVDHEKSFLWFLRKLMQNSTKSDMNHTVQLFILCEIERNNQLGNEIQIAVNGQDFCWLDEKYGDWFIMVPEAEPFKPILTSNLWTTQRKHYMQEYCIDTMKKILQHSSIKKNVPPEVTVSYHEAMDGITTLSCSATGFYPSSILLHWQKKEKKIVVGKESSSGLLPNADSTFYQRVFIELPPEETGTNYDCVVEHIELGTPKVYPAHVKSSKKRSRTLTLAILGVVILVLSSIASFIMWHKIKTGYSIHECVTIEDIQLDLQGH</sequence>
<dbReference type="GO" id="GO:0006955">
    <property type="term" value="P:immune response"/>
    <property type="evidence" value="ECO:0000318"/>
    <property type="project" value="GO_Central"/>
</dbReference>
<reference evidence="11 12" key="1">
    <citation type="journal article" date="2007" name="Nature">
        <title>Genome of the marsupial Monodelphis domestica reveals innovation in non-coding sequences.</title>
        <authorList>
            <person name="Mikkelsen T.S."/>
            <person name="Wakefield M.J."/>
            <person name="Aken B."/>
            <person name="Amemiya C.T."/>
            <person name="Chang J.L."/>
            <person name="Duke S."/>
            <person name="Garber M."/>
            <person name="Gentles A.J."/>
            <person name="Goodstadt L."/>
            <person name="Heger A."/>
            <person name="Jurka J."/>
            <person name="Kamal M."/>
            <person name="Mauceli E."/>
            <person name="Searle S.M."/>
            <person name="Sharpe T."/>
            <person name="Baker M.L."/>
            <person name="Batzer M.A."/>
            <person name="Benos P.V."/>
            <person name="Belov K."/>
            <person name="Clamp M."/>
            <person name="Cook A."/>
            <person name="Cuff J."/>
            <person name="Das R."/>
            <person name="Davidow L."/>
            <person name="Deakin J.E."/>
            <person name="Fazzari M.J."/>
            <person name="Glass J.L."/>
            <person name="Grabherr M."/>
            <person name="Greally J.M."/>
            <person name="Gu W."/>
            <person name="Hore T.A."/>
            <person name="Huttley G.A."/>
            <person name="Kleber M."/>
            <person name="Jirtle R.L."/>
            <person name="Koina E."/>
            <person name="Lee J.T."/>
            <person name="Mahony S."/>
            <person name="Marra M.A."/>
            <person name="Miller R.D."/>
            <person name="Nicholls R.D."/>
            <person name="Oda M."/>
            <person name="Papenfuss A.T."/>
            <person name="Parra Z.E."/>
            <person name="Pollock D.D."/>
            <person name="Ray D.A."/>
            <person name="Schein J.E."/>
            <person name="Speed T.P."/>
            <person name="Thompson K."/>
            <person name="VandeBerg J.L."/>
            <person name="Wade C.M."/>
            <person name="Walker J.A."/>
            <person name="Waters P.D."/>
            <person name="Webber C."/>
            <person name="Weidman J.R."/>
            <person name="Xie X."/>
            <person name="Zody M.C."/>
            <person name="Baldwin J."/>
            <person name="Abdouelleil A."/>
            <person name="Abdulkadir J."/>
            <person name="Abebe A."/>
            <person name="Abera B."/>
            <person name="Abreu J."/>
            <person name="Acer S.C."/>
            <person name="Aftuck L."/>
            <person name="Alexander A."/>
            <person name="An P."/>
            <person name="Anderson E."/>
            <person name="Anderson S."/>
            <person name="Arachi H."/>
            <person name="Azer M."/>
            <person name="Bachantsang P."/>
            <person name="Barry A."/>
            <person name="Bayul T."/>
            <person name="Berlin A."/>
            <person name="Bessette D."/>
            <person name="Bloom T."/>
            <person name="Bloom T."/>
            <person name="Boguslavskiy L."/>
            <person name="Bonnet C."/>
            <person name="Boukhgalter B."/>
            <person name="Bourzgui I."/>
            <person name="Brown A."/>
            <person name="Cahill P."/>
            <person name="Channer S."/>
            <person name="Cheshatsang Y."/>
            <person name="Chuda L."/>
            <person name="Citroen M."/>
            <person name="Collymore A."/>
            <person name="Cooke P."/>
            <person name="Costello M."/>
            <person name="D'Aco K."/>
            <person name="Daza R."/>
            <person name="De Haan G."/>
            <person name="DeGray S."/>
            <person name="DeMaso C."/>
            <person name="Dhargay N."/>
            <person name="Dooley K."/>
            <person name="Dooley E."/>
            <person name="Doricent M."/>
            <person name="Dorje P."/>
            <person name="Dorjee K."/>
            <person name="Dupes A."/>
            <person name="Elong R."/>
            <person name="Falk J."/>
            <person name="Farina A."/>
            <person name="Faro S."/>
            <person name="Ferguson D."/>
            <person name="Fisher S."/>
            <person name="Foley C.D."/>
            <person name="Franke A."/>
            <person name="Friedrich D."/>
            <person name="Gadbois L."/>
            <person name="Gearin G."/>
            <person name="Gearin C.R."/>
            <person name="Giannoukos G."/>
            <person name="Goode T."/>
            <person name="Graham J."/>
            <person name="Grandbois E."/>
            <person name="Grewal S."/>
            <person name="Gyaltsen K."/>
            <person name="Hafez N."/>
            <person name="Hagos B."/>
            <person name="Hall J."/>
            <person name="Henson C."/>
            <person name="Hollinger A."/>
            <person name="Honan T."/>
            <person name="Huard M.D."/>
            <person name="Hughes L."/>
            <person name="Hurhula B."/>
            <person name="Husby M.E."/>
            <person name="Kamat A."/>
            <person name="Kanga B."/>
            <person name="Kashin S."/>
            <person name="Khazanovich D."/>
            <person name="Kisner P."/>
            <person name="Lance K."/>
            <person name="Lara M."/>
            <person name="Lee W."/>
            <person name="Lennon N."/>
            <person name="Letendre F."/>
            <person name="LeVine R."/>
            <person name="Lipovsky A."/>
            <person name="Liu X."/>
            <person name="Liu J."/>
            <person name="Liu S."/>
            <person name="Lokyitsang T."/>
            <person name="Lokyitsang Y."/>
            <person name="Lubonja R."/>
            <person name="Lui A."/>
            <person name="MacDonald P."/>
            <person name="Magnisalis V."/>
            <person name="Maru K."/>
            <person name="Matthews C."/>
            <person name="McCusker W."/>
            <person name="McDonough S."/>
            <person name="Mehta T."/>
            <person name="Meldrim J."/>
            <person name="Meneus L."/>
            <person name="Mihai O."/>
            <person name="Mihalev A."/>
            <person name="Mihova T."/>
            <person name="Mittelman R."/>
            <person name="Mlenga V."/>
            <person name="Montmayeur A."/>
            <person name="Mulrain L."/>
            <person name="Navidi A."/>
            <person name="Naylor J."/>
            <person name="Negash T."/>
            <person name="Nguyen T."/>
            <person name="Nguyen N."/>
            <person name="Nicol R."/>
            <person name="Norbu C."/>
            <person name="Norbu N."/>
            <person name="Novod N."/>
            <person name="O'Neill B."/>
            <person name="Osman S."/>
            <person name="Markiewicz E."/>
            <person name="Oyono O.L."/>
            <person name="Patti C."/>
            <person name="Phunkhang P."/>
            <person name="Pierre F."/>
            <person name="Priest M."/>
            <person name="Raghuraman S."/>
            <person name="Rege F."/>
            <person name="Reyes R."/>
            <person name="Rise C."/>
            <person name="Rogov P."/>
            <person name="Ross K."/>
            <person name="Ryan E."/>
            <person name="Settipalli S."/>
            <person name="Shea T."/>
            <person name="Sherpa N."/>
            <person name="Shi L."/>
            <person name="Shih D."/>
            <person name="Sparrow T."/>
            <person name="Spaulding J."/>
            <person name="Stalker J."/>
            <person name="Stange-Thomann N."/>
            <person name="Stavropoulos S."/>
            <person name="Stone C."/>
            <person name="Strader C."/>
            <person name="Tesfaye S."/>
            <person name="Thomson T."/>
            <person name="Thoulutsang Y."/>
            <person name="Thoulutsang D."/>
            <person name="Topham K."/>
            <person name="Topping I."/>
            <person name="Tsamla T."/>
            <person name="Vassiliev H."/>
            <person name="Vo A."/>
            <person name="Wangchuk T."/>
            <person name="Wangdi T."/>
            <person name="Weiand M."/>
            <person name="Wilkinson J."/>
            <person name="Wilson A."/>
            <person name="Yadav S."/>
            <person name="Young G."/>
            <person name="Yu Q."/>
            <person name="Zembek L."/>
            <person name="Zhong D."/>
            <person name="Zimmer A."/>
            <person name="Zwirko Z."/>
            <person name="Jaffe D.B."/>
            <person name="Alvarez P."/>
            <person name="Brockman W."/>
            <person name="Butler J."/>
            <person name="Chin C."/>
            <person name="Gnerre S."/>
            <person name="MacCallum I."/>
            <person name="Graves J.A."/>
            <person name="Ponting C.P."/>
            <person name="Breen M."/>
            <person name="Samollow P.B."/>
            <person name="Lander E.S."/>
            <person name="Lindblad-Toh K."/>
        </authorList>
    </citation>
    <scope>NUCLEOTIDE SEQUENCE [LARGE SCALE GENOMIC DNA]</scope>
</reference>
<dbReference type="GeneID" id="103093381"/>
<evidence type="ECO:0000313" key="10">
    <source>
        <dbReference type="EMBL" id="AJT46731.1"/>
    </source>
</evidence>
<dbReference type="GO" id="GO:0009897">
    <property type="term" value="C:external side of plasma membrane"/>
    <property type="evidence" value="ECO:0000318"/>
    <property type="project" value="GO_Central"/>
</dbReference>
<keyword evidence="4 7" id="KW-0472">Membrane</keyword>
<keyword evidence="7" id="KW-0812">Transmembrane</keyword>
<organism evidence="11 12">
    <name type="scientific">Monodelphis domestica</name>
    <name type="common">Gray short-tailed opossum</name>
    <dbReference type="NCBI Taxonomy" id="13616"/>
    <lineage>
        <taxon>Eukaryota</taxon>
        <taxon>Metazoa</taxon>
        <taxon>Chordata</taxon>
        <taxon>Craniata</taxon>
        <taxon>Vertebrata</taxon>
        <taxon>Euteleostomi</taxon>
        <taxon>Mammalia</taxon>
        <taxon>Metatheria</taxon>
        <taxon>Didelphimorphia</taxon>
        <taxon>Didelphidae</taxon>
        <taxon>Monodelphis</taxon>
    </lineage>
</organism>
<evidence type="ECO:0000313" key="12">
    <source>
        <dbReference type="Proteomes" id="UP000002280"/>
    </source>
</evidence>
<dbReference type="STRING" id="13616.ENSMODP00000028153"/>
<evidence type="ECO:0000256" key="3">
    <source>
        <dbReference type="ARBA" id="ARBA00022729"/>
    </source>
</evidence>
<dbReference type="EMBL" id="KP125501">
    <property type="protein sequence ID" value="AJT46731.1"/>
    <property type="molecule type" value="mRNA"/>
</dbReference>
<keyword evidence="7" id="KW-1133">Transmembrane helix</keyword>
<dbReference type="ExpressionAtlas" id="F7GBX1">
    <property type="expression patterns" value="baseline"/>
</dbReference>